<dbReference type="Proteomes" id="UP000249451">
    <property type="component" value="Unassembled WGS sequence"/>
</dbReference>
<evidence type="ECO:0008006" key="4">
    <source>
        <dbReference type="Google" id="ProtNLM"/>
    </source>
</evidence>
<evidence type="ECO:0000256" key="1">
    <source>
        <dbReference type="SAM" id="Phobius"/>
    </source>
</evidence>
<keyword evidence="1" id="KW-0472">Membrane</keyword>
<organism evidence="2 3">
    <name type="scientific">Corynebacterium urealyticum</name>
    <dbReference type="NCBI Taxonomy" id="43771"/>
    <lineage>
        <taxon>Bacteria</taxon>
        <taxon>Bacillati</taxon>
        <taxon>Actinomycetota</taxon>
        <taxon>Actinomycetes</taxon>
        <taxon>Mycobacteriales</taxon>
        <taxon>Corynebacteriaceae</taxon>
        <taxon>Corynebacterium</taxon>
    </lineage>
</organism>
<protein>
    <recommendedName>
        <fullName evidence="4">Cell-surface hemin receptor</fullName>
    </recommendedName>
</protein>
<evidence type="ECO:0000313" key="3">
    <source>
        <dbReference type="Proteomes" id="UP000249451"/>
    </source>
</evidence>
<feature type="transmembrane region" description="Helical" evidence="1">
    <location>
        <begin position="97"/>
        <end position="117"/>
    </location>
</feature>
<accession>A0A2W5BD97</accession>
<proteinExistence type="predicted"/>
<feature type="transmembrane region" description="Helical" evidence="1">
    <location>
        <begin position="31"/>
        <end position="64"/>
    </location>
</feature>
<feature type="transmembrane region" description="Helical" evidence="1">
    <location>
        <begin position="123"/>
        <end position="142"/>
    </location>
</feature>
<gene>
    <name evidence="2" type="ORF">DI609_01010</name>
</gene>
<comment type="caution">
    <text evidence="2">The sequence shown here is derived from an EMBL/GenBank/DDBJ whole genome shotgun (WGS) entry which is preliminary data.</text>
</comment>
<dbReference type="EMBL" id="QFNY01000012">
    <property type="protein sequence ID" value="PZP03398.1"/>
    <property type="molecule type" value="Genomic_DNA"/>
</dbReference>
<sequence>MTSSSTSAFKNLYPDVDPTRGLPLSVSERLALSLALAIAAYGAVTADMLVAGAGVAFTLIASVLQQHKTARRIRSEARTRFPGEDWAEYRATRRLNLGVLVPLWVCIIIALCAAGYWFVPLEYATPAAIVIAVLVALLAWFMPGISPLWRGKQTDPPAPEKNTDTAVMYFEKL</sequence>
<reference evidence="2 3" key="1">
    <citation type="submission" date="2017-11" db="EMBL/GenBank/DDBJ databases">
        <title>Infants hospitalized years apart are colonized by the same room-sourced microbial strains.</title>
        <authorList>
            <person name="Brooks B."/>
            <person name="Olm M.R."/>
            <person name="Firek B.A."/>
            <person name="Baker R."/>
            <person name="Thomas B.C."/>
            <person name="Morowitz M.J."/>
            <person name="Banfield J.F."/>
        </authorList>
    </citation>
    <scope>NUCLEOTIDE SEQUENCE [LARGE SCALE GENOMIC DNA]</scope>
    <source>
        <strain evidence="2">S2_012_000_R3_87</strain>
    </source>
</reference>
<keyword evidence="1" id="KW-0812">Transmembrane</keyword>
<evidence type="ECO:0000313" key="2">
    <source>
        <dbReference type="EMBL" id="PZP03398.1"/>
    </source>
</evidence>
<name>A0A2W5BD97_9CORY</name>
<dbReference type="AlphaFoldDB" id="A0A2W5BD97"/>
<keyword evidence="1" id="KW-1133">Transmembrane helix</keyword>